<dbReference type="Pfam" id="PF01131">
    <property type="entry name" value="Topoisom_bac"/>
    <property type="match status" value="1"/>
</dbReference>
<gene>
    <name evidence="10" type="primary">topA</name>
    <name evidence="13" type="ORF">A2928_01485</name>
</gene>
<dbReference type="SMART" id="SM00493">
    <property type="entry name" value="TOPRIM"/>
    <property type="match status" value="1"/>
</dbReference>
<evidence type="ECO:0000256" key="8">
    <source>
        <dbReference type="ARBA" id="ARBA00023125"/>
    </source>
</evidence>
<keyword evidence="3" id="KW-0479">Metal-binding</keyword>
<accession>A0A1G2NFK4</accession>
<dbReference type="PROSITE" id="PS50880">
    <property type="entry name" value="TOPRIM"/>
    <property type="match status" value="1"/>
</dbReference>
<dbReference type="PROSITE" id="PS52039">
    <property type="entry name" value="TOPO_IA_2"/>
    <property type="match status" value="1"/>
</dbReference>
<dbReference type="GO" id="GO:0006265">
    <property type="term" value="P:DNA topological change"/>
    <property type="evidence" value="ECO:0007669"/>
    <property type="project" value="UniProtKB-UniRule"/>
</dbReference>
<dbReference type="EMBL" id="MHRX01000004">
    <property type="protein sequence ID" value="OHA34854.1"/>
    <property type="molecule type" value="Genomic_DNA"/>
</dbReference>
<evidence type="ECO:0000256" key="9">
    <source>
        <dbReference type="ARBA" id="ARBA00023235"/>
    </source>
</evidence>
<dbReference type="Pfam" id="PF01751">
    <property type="entry name" value="Toprim"/>
    <property type="match status" value="1"/>
</dbReference>
<comment type="function">
    <text evidence="10">Releases the supercoiling and torsional tension of DNA, which is introduced during the DNA replication and transcription, by transiently cleaving and rejoining one strand of the DNA duplex. Introduces a single-strand break via transesterification at a target site in duplex DNA. The scissile phosphodiester is attacked by the catalytic tyrosine of the enzyme, resulting in the formation of a DNA-(5'-phosphotyrosyl)-enzyme intermediate and the expulsion of a 3'-OH DNA strand. The free DNA strand then undergoes passage around the unbroken strand, thus removing DNA supercoils. Finally, in the religation step, the DNA 3'-OH attacks the covalent intermediate to expel the active-site tyrosine and restore the DNA phosphodiester backbone.</text>
</comment>
<feature type="site" description="Interaction with DNA" evidence="10">
    <location>
        <position position="141"/>
    </location>
</feature>
<evidence type="ECO:0000256" key="1">
    <source>
        <dbReference type="ARBA" id="ARBA00000213"/>
    </source>
</evidence>
<dbReference type="InterPro" id="IPR013826">
    <property type="entry name" value="Topo_IA_cen_sub3"/>
</dbReference>
<dbReference type="GO" id="GO:0005694">
    <property type="term" value="C:chromosome"/>
    <property type="evidence" value="ECO:0007669"/>
    <property type="project" value="InterPro"/>
</dbReference>
<dbReference type="STRING" id="1802319.A2928_01485"/>
<dbReference type="CDD" id="cd03363">
    <property type="entry name" value="TOPRIM_TopoIA_TopoI"/>
    <property type="match status" value="1"/>
</dbReference>
<dbReference type="NCBIfam" id="TIGR01051">
    <property type="entry name" value="topA_bact"/>
    <property type="match status" value="1"/>
</dbReference>
<comment type="caution">
    <text evidence="13">The sequence shown here is derived from an EMBL/GenBank/DDBJ whole genome shotgun (WGS) entry which is preliminary data.</text>
</comment>
<feature type="site" description="Interaction with DNA" evidence="10">
    <location>
        <position position="144"/>
    </location>
</feature>
<feature type="site" description="Interaction with DNA" evidence="10">
    <location>
        <position position="470"/>
    </location>
</feature>
<dbReference type="InterPro" id="IPR003602">
    <property type="entry name" value="Topo_IA_DNA-bd_dom"/>
</dbReference>
<dbReference type="SUPFAM" id="SSF56712">
    <property type="entry name" value="Prokaryotic type I DNA topoisomerase"/>
    <property type="match status" value="1"/>
</dbReference>
<keyword evidence="9 10" id="KW-0413">Isomerase</keyword>
<evidence type="ECO:0000256" key="6">
    <source>
        <dbReference type="ARBA" id="ARBA00022842"/>
    </source>
</evidence>
<keyword evidence="4" id="KW-0863">Zinc-finger</keyword>
<dbReference type="InterPro" id="IPR023405">
    <property type="entry name" value="Topo_IA_core_domain"/>
</dbReference>
<dbReference type="SMART" id="SM00436">
    <property type="entry name" value="TOP1Bc"/>
    <property type="match status" value="1"/>
</dbReference>
<dbReference type="Gene3D" id="1.10.290.10">
    <property type="entry name" value="Topoisomerase I, domain 4"/>
    <property type="match status" value="1"/>
</dbReference>
<feature type="site" description="Interaction with DNA" evidence="10">
    <location>
        <position position="31"/>
    </location>
</feature>
<evidence type="ECO:0000259" key="11">
    <source>
        <dbReference type="PROSITE" id="PS50880"/>
    </source>
</evidence>
<comment type="similarity">
    <text evidence="2 10">Belongs to the type IA topoisomerase family.</text>
</comment>
<dbReference type="InterPro" id="IPR000380">
    <property type="entry name" value="Topo_IA"/>
</dbReference>
<dbReference type="SUPFAM" id="SSF57783">
    <property type="entry name" value="Zinc beta-ribbon"/>
    <property type="match status" value="3"/>
</dbReference>
<dbReference type="GO" id="GO:0003677">
    <property type="term" value="F:DNA binding"/>
    <property type="evidence" value="ECO:0007669"/>
    <property type="project" value="UniProtKB-KW"/>
</dbReference>
<dbReference type="PANTHER" id="PTHR42785:SF1">
    <property type="entry name" value="DNA TOPOISOMERASE"/>
    <property type="match status" value="1"/>
</dbReference>
<evidence type="ECO:0000256" key="5">
    <source>
        <dbReference type="ARBA" id="ARBA00022833"/>
    </source>
</evidence>
<evidence type="ECO:0000256" key="7">
    <source>
        <dbReference type="ARBA" id="ARBA00023029"/>
    </source>
</evidence>
<sequence>MKLFIVESPAKAKTISKYLGDDYTVKASVGHIRDLPKSNKKAIDIAAGFVPHYEISKGKEKVVSEIESLAEGASEIILATDPDREGEAIAWHLAELLVKAGITVKPKRVVYHEITKDAVTAALGEARDIDENLRRAQEARRVLDRLVGYDLSGLIWKKVRYGLSAGRVQSPALRIIVEREREIKAFKPEEFFVITAATETKNKIPLNFICSEEPRDAKEAERILEEGKKKSWSIKSVTETEAKRVPKAPFTTSTLQQAASSRLGFAPSRTMQVAQRLYEAGHITYMRTDSTTLGKAAVAQIASTVEKKFGKNYAEFRTYATKSKNAQEAHEAVRPTTISKESAGANDEQKKLYRLIWQRTVASQMADAKILRTRILANVEGDAVPDFAANGSRILFDGWLRADPESHGEDVELPKVSEGQALTLLDITAEKKETLPPPRYTEAGLVKELEKRGIGRPSTYASIIKTIIDRGYVLKEQRSLRPTDTGEVVSTFLEENFANYISDTFTAEMEDELDDIAAGKREYVKTLKDFYNPFKKQVKEKSSIDKITNMGEADHSMKCPKCGGPMIVKLGKTGKFLSCAKFPDCMGARMMDGKELDGPRDTGELCPKCGKGNLVEREGRFGKFISCATYPKCKFIKKDENALPTTDVVCPTCKTGKMTERRGRFGIFYSCSNYPDCKNAIKAKPTGNICPMCQSLMMDGTKTIPERCSNKACPMHNPHKPAK</sequence>
<evidence type="ECO:0000313" key="14">
    <source>
        <dbReference type="Proteomes" id="UP000176221"/>
    </source>
</evidence>
<dbReference type="PRINTS" id="PR00417">
    <property type="entry name" value="PRTPISMRASEI"/>
</dbReference>
<feature type="domain" description="Toprim" evidence="11">
    <location>
        <begin position="1"/>
        <end position="114"/>
    </location>
</feature>
<dbReference type="InterPro" id="IPR006171">
    <property type="entry name" value="TOPRIM_dom"/>
</dbReference>
<dbReference type="EC" id="5.6.2.1" evidence="10"/>
<reference evidence="13 14" key="1">
    <citation type="journal article" date="2016" name="Nat. Commun.">
        <title>Thousands of microbial genomes shed light on interconnected biogeochemical processes in an aquifer system.</title>
        <authorList>
            <person name="Anantharaman K."/>
            <person name="Brown C.T."/>
            <person name="Hug L.A."/>
            <person name="Sharon I."/>
            <person name="Castelle C.J."/>
            <person name="Probst A.J."/>
            <person name="Thomas B.C."/>
            <person name="Singh A."/>
            <person name="Wilkins M.J."/>
            <person name="Karaoz U."/>
            <person name="Brodie E.L."/>
            <person name="Williams K.H."/>
            <person name="Hubbard S.S."/>
            <person name="Banfield J.F."/>
        </authorList>
    </citation>
    <scope>NUCLEOTIDE SEQUENCE [LARGE SCALE GENOMIC DNA]</scope>
</reference>
<dbReference type="CDD" id="cd00186">
    <property type="entry name" value="TOP1Ac"/>
    <property type="match status" value="1"/>
</dbReference>
<comment type="catalytic activity">
    <reaction evidence="1 10">
        <text>ATP-independent breakage of single-stranded DNA, followed by passage and rejoining.</text>
        <dbReference type="EC" id="5.6.2.1"/>
    </reaction>
</comment>
<feature type="site" description="Interaction with DNA" evidence="10">
    <location>
        <position position="149"/>
    </location>
</feature>
<feature type="domain" description="Topo IA-type catalytic" evidence="12">
    <location>
        <begin position="130"/>
        <end position="538"/>
    </location>
</feature>
<dbReference type="HAMAP" id="MF_00952">
    <property type="entry name" value="Topoisom_1_prok"/>
    <property type="match status" value="1"/>
</dbReference>
<organism evidence="13 14">
    <name type="scientific">Candidatus Taylorbacteria bacterium RIFCSPLOWO2_01_FULL_45_15b</name>
    <dbReference type="NCBI Taxonomy" id="1802319"/>
    <lineage>
        <taxon>Bacteria</taxon>
        <taxon>Candidatus Tayloriibacteriota</taxon>
    </lineage>
</organism>
<evidence type="ECO:0000313" key="13">
    <source>
        <dbReference type="EMBL" id="OHA34854.1"/>
    </source>
</evidence>
<feature type="site" description="Interaction with DNA" evidence="10">
    <location>
        <position position="140"/>
    </location>
</feature>
<dbReference type="GO" id="GO:0003917">
    <property type="term" value="F:DNA topoisomerase type I (single strand cut, ATP-independent) activity"/>
    <property type="evidence" value="ECO:0007669"/>
    <property type="project" value="UniProtKB-UniRule"/>
</dbReference>
<name>A0A1G2NFK4_9BACT</name>
<dbReference type="Gene3D" id="1.10.460.10">
    <property type="entry name" value="Topoisomerase I, domain 2"/>
    <property type="match status" value="1"/>
</dbReference>
<protein>
    <recommendedName>
        <fullName evidence="10">DNA topoisomerase 1</fullName>
        <ecNumber evidence="10">5.6.2.1</ecNumber>
    </recommendedName>
    <alternativeName>
        <fullName evidence="10">DNA topoisomerase I</fullName>
    </alternativeName>
</protein>
<keyword evidence="7 10" id="KW-0799">Topoisomerase</keyword>
<keyword evidence="5" id="KW-0862">Zinc</keyword>
<dbReference type="InterPro" id="IPR003601">
    <property type="entry name" value="Topo_IA_2"/>
</dbReference>
<feature type="site" description="Interaction with DNA" evidence="10">
    <location>
        <position position="287"/>
    </location>
</feature>
<keyword evidence="8 10" id="KW-0238">DNA-binding</keyword>
<dbReference type="InterPro" id="IPR028612">
    <property type="entry name" value="Topoisom_1_IA"/>
</dbReference>
<dbReference type="Gene3D" id="2.70.20.10">
    <property type="entry name" value="Topoisomerase I, domain 3"/>
    <property type="match status" value="1"/>
</dbReference>
<dbReference type="PANTHER" id="PTHR42785">
    <property type="entry name" value="DNA TOPOISOMERASE, TYPE IA, CORE"/>
    <property type="match status" value="1"/>
</dbReference>
<dbReference type="InterPro" id="IPR013498">
    <property type="entry name" value="Topo_IA_Znf"/>
</dbReference>
<evidence type="ECO:0000259" key="12">
    <source>
        <dbReference type="PROSITE" id="PS52039"/>
    </source>
</evidence>
<keyword evidence="6" id="KW-0460">Magnesium</keyword>
<evidence type="ECO:0000256" key="2">
    <source>
        <dbReference type="ARBA" id="ARBA00009446"/>
    </source>
</evidence>
<feature type="site" description="Interaction with DNA" evidence="10">
    <location>
        <position position="156"/>
    </location>
</feature>
<dbReference type="Proteomes" id="UP000176221">
    <property type="component" value="Unassembled WGS sequence"/>
</dbReference>
<evidence type="ECO:0000256" key="3">
    <source>
        <dbReference type="ARBA" id="ARBA00022723"/>
    </source>
</evidence>
<evidence type="ECO:0000256" key="10">
    <source>
        <dbReference type="HAMAP-Rule" id="MF_00952"/>
    </source>
</evidence>
<dbReference type="Gene3D" id="3.30.65.10">
    <property type="entry name" value="Bacterial Topoisomerase I, domain 1"/>
    <property type="match status" value="3"/>
</dbReference>
<dbReference type="InterPro" id="IPR013497">
    <property type="entry name" value="Topo_IA_cen"/>
</dbReference>
<dbReference type="InterPro" id="IPR013824">
    <property type="entry name" value="Topo_IA_cen_sub1"/>
</dbReference>
<dbReference type="PROSITE" id="PS00396">
    <property type="entry name" value="TOPO_IA_1"/>
    <property type="match status" value="1"/>
</dbReference>
<feature type="region of interest" description="Interaction with DNA" evidence="10">
    <location>
        <begin position="164"/>
        <end position="169"/>
    </location>
</feature>
<dbReference type="Gene3D" id="3.40.50.140">
    <property type="match status" value="1"/>
</dbReference>
<dbReference type="SMART" id="SM00437">
    <property type="entry name" value="TOP1Ac"/>
    <property type="match status" value="1"/>
</dbReference>
<proteinExistence type="inferred from homology"/>
<dbReference type="InterPro" id="IPR013825">
    <property type="entry name" value="Topo_IA_cen_sub2"/>
</dbReference>
<dbReference type="GO" id="GO:0008270">
    <property type="term" value="F:zinc ion binding"/>
    <property type="evidence" value="ECO:0007669"/>
    <property type="project" value="UniProtKB-KW"/>
</dbReference>
<dbReference type="InterPro" id="IPR005733">
    <property type="entry name" value="TopoI_bac-type"/>
</dbReference>
<feature type="active site" description="O-(5'-phospho-DNA)-tyrosine intermediate" evidence="10">
    <location>
        <position position="285"/>
    </location>
</feature>
<dbReference type="Pfam" id="PF01396">
    <property type="entry name" value="Zn_ribbon_Top1"/>
    <property type="match status" value="3"/>
</dbReference>
<dbReference type="InterPro" id="IPR023406">
    <property type="entry name" value="Topo_IA_AS"/>
</dbReference>
<evidence type="ECO:0000256" key="4">
    <source>
        <dbReference type="ARBA" id="ARBA00022771"/>
    </source>
</evidence>
<comment type="subunit">
    <text evidence="10">Monomer.</text>
</comment>
<dbReference type="AlphaFoldDB" id="A0A1G2NFK4"/>
<dbReference type="InterPro" id="IPR034149">
    <property type="entry name" value="TOPRIM_TopoI"/>
</dbReference>